<dbReference type="GO" id="GO:0016020">
    <property type="term" value="C:membrane"/>
    <property type="evidence" value="ECO:0007669"/>
    <property type="project" value="UniProtKB-SubCell"/>
</dbReference>
<dbReference type="Pfam" id="PF00560">
    <property type="entry name" value="LRR_1"/>
    <property type="match status" value="2"/>
</dbReference>
<comment type="subcellular location">
    <subcellularLocation>
        <location evidence="1">Membrane</location>
    </subcellularLocation>
</comment>
<dbReference type="Proteomes" id="UP000653305">
    <property type="component" value="Unassembled WGS sequence"/>
</dbReference>
<dbReference type="InterPro" id="IPR001245">
    <property type="entry name" value="Ser-Thr/Tyr_kinase_cat_dom"/>
</dbReference>
<dbReference type="Gene3D" id="3.80.10.10">
    <property type="entry name" value="Ribonuclease Inhibitor"/>
    <property type="match status" value="1"/>
</dbReference>
<dbReference type="EMBL" id="BMAC01000143">
    <property type="protein sequence ID" value="GFP87399.1"/>
    <property type="molecule type" value="Genomic_DNA"/>
</dbReference>
<dbReference type="AlphaFoldDB" id="A0A830BNZ8"/>
<dbReference type="Gene3D" id="3.30.200.20">
    <property type="entry name" value="Phosphorylase Kinase, domain 1"/>
    <property type="match status" value="1"/>
</dbReference>
<keyword evidence="7 10" id="KW-1133">Transmembrane helix</keyword>
<keyword evidence="13" id="KW-1185">Reference proteome</keyword>
<dbReference type="GO" id="GO:0005524">
    <property type="term" value="F:ATP binding"/>
    <property type="evidence" value="ECO:0007669"/>
    <property type="project" value="UniProtKB-UniRule"/>
</dbReference>
<evidence type="ECO:0000256" key="8">
    <source>
        <dbReference type="ARBA" id="ARBA00023136"/>
    </source>
</evidence>
<evidence type="ECO:0000256" key="1">
    <source>
        <dbReference type="ARBA" id="ARBA00004370"/>
    </source>
</evidence>
<evidence type="ECO:0000256" key="2">
    <source>
        <dbReference type="ARBA" id="ARBA00022614"/>
    </source>
</evidence>
<evidence type="ECO:0000313" key="12">
    <source>
        <dbReference type="EMBL" id="GFP87399.1"/>
    </source>
</evidence>
<reference evidence="12" key="1">
    <citation type="submission" date="2020-07" db="EMBL/GenBank/DDBJ databases">
        <title>Ethylene signaling mediates host invasion by parasitic plants.</title>
        <authorList>
            <person name="Yoshida S."/>
        </authorList>
    </citation>
    <scope>NUCLEOTIDE SEQUENCE</scope>
    <source>
        <strain evidence="12">Okayama</strain>
    </source>
</reference>
<dbReference type="SUPFAM" id="SSF52058">
    <property type="entry name" value="L domain-like"/>
    <property type="match status" value="1"/>
</dbReference>
<feature type="binding site" evidence="9">
    <location>
        <position position="234"/>
    </location>
    <ligand>
        <name>ATP</name>
        <dbReference type="ChEBI" id="CHEBI:30616"/>
    </ligand>
</feature>
<keyword evidence="3 10" id="KW-0812">Transmembrane</keyword>
<dbReference type="FunFam" id="3.30.200.20:FF:000307">
    <property type="entry name" value="pollen receptor-like kinase 1"/>
    <property type="match status" value="1"/>
</dbReference>
<dbReference type="InterPro" id="IPR050994">
    <property type="entry name" value="At_inactive_RLKs"/>
</dbReference>
<evidence type="ECO:0000259" key="11">
    <source>
        <dbReference type="PROSITE" id="PS50011"/>
    </source>
</evidence>
<keyword evidence="5 9" id="KW-0547">Nucleotide-binding</keyword>
<feature type="transmembrane region" description="Helical" evidence="10">
    <location>
        <begin position="120"/>
        <end position="143"/>
    </location>
</feature>
<keyword evidence="12" id="KW-0808">Transferase</keyword>
<evidence type="ECO:0000256" key="3">
    <source>
        <dbReference type="ARBA" id="ARBA00022692"/>
    </source>
</evidence>
<gene>
    <name evidence="12" type="ORF">PHJA_000883600</name>
</gene>
<dbReference type="PROSITE" id="PS00107">
    <property type="entry name" value="PROTEIN_KINASE_ATP"/>
    <property type="match status" value="1"/>
</dbReference>
<proteinExistence type="predicted"/>
<dbReference type="InterPro" id="IPR000719">
    <property type="entry name" value="Prot_kinase_dom"/>
</dbReference>
<keyword evidence="12" id="KW-0418">Kinase</keyword>
<dbReference type="OrthoDB" id="69842at2759"/>
<keyword evidence="4" id="KW-0677">Repeat</keyword>
<dbReference type="SUPFAM" id="SSF56112">
    <property type="entry name" value="Protein kinase-like (PK-like)"/>
    <property type="match status" value="1"/>
</dbReference>
<keyword evidence="6 9" id="KW-0067">ATP-binding</keyword>
<evidence type="ECO:0000256" key="6">
    <source>
        <dbReference type="ARBA" id="ARBA00022840"/>
    </source>
</evidence>
<keyword evidence="12" id="KW-0675">Receptor</keyword>
<dbReference type="Pfam" id="PF07714">
    <property type="entry name" value="PK_Tyr_Ser-Thr"/>
    <property type="match status" value="1"/>
</dbReference>
<evidence type="ECO:0000256" key="7">
    <source>
        <dbReference type="ARBA" id="ARBA00022989"/>
    </source>
</evidence>
<dbReference type="PANTHER" id="PTHR48010">
    <property type="entry name" value="OS05G0588300 PROTEIN"/>
    <property type="match status" value="1"/>
</dbReference>
<evidence type="ECO:0000256" key="4">
    <source>
        <dbReference type="ARBA" id="ARBA00022737"/>
    </source>
</evidence>
<dbReference type="Gene3D" id="1.10.510.10">
    <property type="entry name" value="Transferase(Phosphotransferase) domain 1"/>
    <property type="match status" value="1"/>
</dbReference>
<dbReference type="InterPro" id="IPR001611">
    <property type="entry name" value="Leu-rich_rpt"/>
</dbReference>
<evidence type="ECO:0000256" key="5">
    <source>
        <dbReference type="ARBA" id="ARBA00022741"/>
    </source>
</evidence>
<evidence type="ECO:0000256" key="10">
    <source>
        <dbReference type="SAM" id="Phobius"/>
    </source>
</evidence>
<keyword evidence="8 10" id="KW-0472">Membrane</keyword>
<accession>A0A830BNZ8</accession>
<comment type="caution">
    <text evidence="12">The sequence shown here is derived from an EMBL/GenBank/DDBJ whole genome shotgun (WGS) entry which is preliminary data.</text>
</comment>
<dbReference type="GO" id="GO:0004672">
    <property type="term" value="F:protein kinase activity"/>
    <property type="evidence" value="ECO:0007669"/>
    <property type="project" value="InterPro"/>
</dbReference>
<evidence type="ECO:0000313" key="13">
    <source>
        <dbReference type="Proteomes" id="UP000653305"/>
    </source>
</evidence>
<dbReference type="InterPro" id="IPR011009">
    <property type="entry name" value="Kinase-like_dom_sf"/>
</dbReference>
<evidence type="ECO:0000256" key="9">
    <source>
        <dbReference type="PROSITE-ProRule" id="PRU10141"/>
    </source>
</evidence>
<name>A0A830BNZ8_9LAMI</name>
<organism evidence="12 13">
    <name type="scientific">Phtheirospermum japonicum</name>
    <dbReference type="NCBI Taxonomy" id="374723"/>
    <lineage>
        <taxon>Eukaryota</taxon>
        <taxon>Viridiplantae</taxon>
        <taxon>Streptophyta</taxon>
        <taxon>Embryophyta</taxon>
        <taxon>Tracheophyta</taxon>
        <taxon>Spermatophyta</taxon>
        <taxon>Magnoliopsida</taxon>
        <taxon>eudicotyledons</taxon>
        <taxon>Gunneridae</taxon>
        <taxon>Pentapetalae</taxon>
        <taxon>asterids</taxon>
        <taxon>lamiids</taxon>
        <taxon>Lamiales</taxon>
        <taxon>Orobanchaceae</taxon>
        <taxon>Orobanchaceae incertae sedis</taxon>
        <taxon>Phtheirospermum</taxon>
    </lineage>
</organism>
<dbReference type="InterPro" id="IPR032675">
    <property type="entry name" value="LRR_dom_sf"/>
</dbReference>
<feature type="domain" description="Protein kinase" evidence="11">
    <location>
        <begin position="197"/>
        <end position="458"/>
    </location>
</feature>
<dbReference type="InterPro" id="IPR017441">
    <property type="entry name" value="Protein_kinase_ATP_BS"/>
</dbReference>
<protein>
    <submittedName>
        <fullName evidence="12">Probable inactive receptor kinase at5g58300</fullName>
    </submittedName>
</protein>
<sequence>MALRLPAFGLIGPIPENTLGRLDGLETLSLRFNHLNGSLPTDVLSLGSLRYINLQQNNFSGDIPSFSFSSQLNAIDFSFNSLTGNIPIFFPQSPSSGPSPISPIIPQTQRAKKSISTGTIVAIAVGGAALLVVVALSMLALCVKRKRSFKSVLLKGKPFQRETPKEDFSSGVQEAERNKLIFFEGSSYSFNLEDLLRASAEVLGKGSYGTTYTAILEEGISVVVKRLREIVVGKREFEQQMKVIGRLSHHPNIVPLRAYYYSKDEKLLVYDHVSGGSLSTLLHGEREHGRNLDWESRVKISLGAAKGVAHIHSAGKSTHGNVKSSNILLTRNFDPCITDFGLTPLMGNPSTTSRSAGYRAPEAVETGKSTQKSDVYSFGVLLLELLTGKEPIQSVMWVQSVVREEWTAEVFDADLIKYRNIEEEMVQMLQIAMACVTRLPEQRPAMGEIVKMIEEIRLSDSENRPSSEKPRSNPSL</sequence>
<dbReference type="FunFam" id="1.10.510.10:FF:000095">
    <property type="entry name" value="protein STRUBBELIG-RECEPTOR FAMILY 8"/>
    <property type="match status" value="1"/>
</dbReference>
<dbReference type="PROSITE" id="PS50011">
    <property type="entry name" value="PROTEIN_KINASE_DOM"/>
    <property type="match status" value="1"/>
</dbReference>
<dbReference type="PANTHER" id="PTHR48010:SF59">
    <property type="entry name" value="PROTEIN KINASE DOMAIN-CONTAINING PROTEIN"/>
    <property type="match status" value="1"/>
</dbReference>
<keyword evidence="2" id="KW-0433">Leucine-rich repeat</keyword>